<dbReference type="PANTHER" id="PTHR30244:SF34">
    <property type="entry name" value="DTDP-4-AMINO-4,6-DIDEOXYGALACTOSE TRANSAMINASE"/>
    <property type="match status" value="1"/>
</dbReference>
<keyword evidence="1" id="KW-0663">Pyridoxal phosphate</keyword>
<dbReference type="InterPro" id="IPR000653">
    <property type="entry name" value="DegT/StrS_aminotransferase"/>
</dbReference>
<dbReference type="InterPro" id="IPR015424">
    <property type="entry name" value="PyrdxlP-dep_Trfase"/>
</dbReference>
<dbReference type="Gene3D" id="3.40.640.10">
    <property type="entry name" value="Type I PLP-dependent aspartate aminotransferase-like (Major domain)"/>
    <property type="match status" value="1"/>
</dbReference>
<sequence length="389" mass="44858">MVFKYPLTDDTWGNEELEAINRVIRSRRFTMGPEVEAFESEFARKFGVKHAVMVNSGSSANLIAIAALIYSGRLNRGDEVIVPAVSWSTTYFPLQQYGLKVKFVDIDRNTLNIDLEEVKDAITEKTKAIFAVNLLGNPNEFDKLLKLCKENDIILLEDNCEAMGAVYKGRYTGTIGFIGTFSMFYSHHISTMEGGVAVTNDEELYHYMLAIRAHGWTRNLPKNSAIYRKSDNEFYESFNFIVPGYNLRPLEIEAAIGREQLKKLDRFIEQRRRNAEYFKGRMKELKGFSIQQEVEKSSWFGFAIILDRENKGKRDSIVKFLQENQIEVRPIVAGNFTRNAAIRYFDYEIHSELINADYIHENGFFVGNHSRDLTKEIDMLVEVLRRAIN</sequence>
<evidence type="ECO:0000256" key="1">
    <source>
        <dbReference type="RuleBase" id="RU004508"/>
    </source>
</evidence>
<dbReference type="Proteomes" id="UP000288947">
    <property type="component" value="Chromosome"/>
</dbReference>
<proteinExistence type="inferred from homology"/>
<dbReference type="Gene3D" id="3.90.1150.10">
    <property type="entry name" value="Aspartate Aminotransferase, domain 1"/>
    <property type="match status" value="1"/>
</dbReference>
<dbReference type="InterPro" id="IPR015422">
    <property type="entry name" value="PyrdxlP-dep_Trfase_small"/>
</dbReference>
<organism evidence="2 3">
    <name type="scientific">Fervidobacterium changbaicum</name>
    <dbReference type="NCBI Taxonomy" id="310769"/>
    <lineage>
        <taxon>Bacteria</taxon>
        <taxon>Thermotogati</taxon>
        <taxon>Thermotogota</taxon>
        <taxon>Thermotogae</taxon>
        <taxon>Thermotogales</taxon>
        <taxon>Fervidobacteriaceae</taxon>
        <taxon>Fervidobacterium</taxon>
    </lineage>
</organism>
<dbReference type="EMBL" id="CP026721">
    <property type="protein sequence ID" value="QAV33768.1"/>
    <property type="molecule type" value="Genomic_DNA"/>
</dbReference>
<dbReference type="Pfam" id="PF01041">
    <property type="entry name" value="DegT_DnrJ_EryC1"/>
    <property type="match status" value="1"/>
</dbReference>
<protein>
    <submittedName>
        <fullName evidence="2">DegT/DnrJ/EryC1/StrS family aminotransferase</fullName>
    </submittedName>
</protein>
<name>A0ABX5QU39_9BACT</name>
<evidence type="ECO:0000313" key="2">
    <source>
        <dbReference type="EMBL" id="QAV33768.1"/>
    </source>
</evidence>
<dbReference type="SUPFAM" id="SSF53383">
    <property type="entry name" value="PLP-dependent transferases"/>
    <property type="match status" value="1"/>
</dbReference>
<evidence type="ECO:0000313" key="3">
    <source>
        <dbReference type="Proteomes" id="UP000288947"/>
    </source>
</evidence>
<dbReference type="PIRSF" id="PIRSF000390">
    <property type="entry name" value="PLP_StrS"/>
    <property type="match status" value="1"/>
</dbReference>
<accession>A0ABX5QU39</accession>
<reference evidence="2 3" key="1">
    <citation type="submission" date="2018-01" db="EMBL/GenBank/DDBJ databases">
        <title>The whole genome sequencing and assembly of Fervidobacterium changbaicum CBS-1 strain.</title>
        <authorList>
            <person name="Kim J.-Y."/>
            <person name="Park M.-K."/>
            <person name="Yi H."/>
            <person name="Bahn Y.-S."/>
            <person name="Kim J.F."/>
            <person name="Lee D.-W."/>
        </authorList>
    </citation>
    <scope>NUCLEOTIDE SEQUENCE [LARGE SCALE GENOMIC DNA]</scope>
    <source>
        <strain evidence="2 3">CBS-1</strain>
    </source>
</reference>
<dbReference type="PANTHER" id="PTHR30244">
    <property type="entry name" value="TRANSAMINASE"/>
    <property type="match status" value="1"/>
</dbReference>
<dbReference type="GO" id="GO:0008483">
    <property type="term" value="F:transaminase activity"/>
    <property type="evidence" value="ECO:0007669"/>
    <property type="project" value="UniProtKB-KW"/>
</dbReference>
<gene>
    <name evidence="2" type="ORF">CBS1_08600</name>
</gene>
<keyword evidence="2" id="KW-0808">Transferase</keyword>
<dbReference type="InterPro" id="IPR015421">
    <property type="entry name" value="PyrdxlP-dep_Trfase_major"/>
</dbReference>
<comment type="similarity">
    <text evidence="1">Belongs to the DegT/DnrJ/EryC1 family.</text>
</comment>
<keyword evidence="2" id="KW-0032">Aminotransferase</keyword>
<dbReference type="CDD" id="cd00616">
    <property type="entry name" value="AHBA_syn"/>
    <property type="match status" value="1"/>
</dbReference>
<keyword evidence="3" id="KW-1185">Reference proteome</keyword>